<keyword evidence="3" id="KW-1003">Cell membrane</keyword>
<evidence type="ECO:0000256" key="2">
    <source>
        <dbReference type="ARBA" id="ARBA00006679"/>
    </source>
</evidence>
<keyword evidence="6 7" id="KW-0472">Membrane</keyword>
<evidence type="ECO:0000256" key="5">
    <source>
        <dbReference type="ARBA" id="ARBA00022989"/>
    </source>
</evidence>
<feature type="transmembrane region" description="Helical" evidence="7">
    <location>
        <begin position="52"/>
        <end position="85"/>
    </location>
</feature>
<evidence type="ECO:0000313" key="9">
    <source>
        <dbReference type="Proteomes" id="UP001597438"/>
    </source>
</evidence>
<comment type="subcellular location">
    <subcellularLocation>
        <location evidence="1">Cell membrane</location>
        <topology evidence="1">Multi-pass membrane protein</topology>
    </subcellularLocation>
</comment>
<dbReference type="PANTHER" id="PTHR33452:SF1">
    <property type="entry name" value="INNER MEMBRANE PROTEIN YPHA-RELATED"/>
    <property type="match status" value="1"/>
</dbReference>
<sequence>MILETSSFTDYSLLLLRIIVAIILFSSGKGHIQNPKERAQSLGLSKEITIFLGIAEILGAISIAFGIFTQIGAVLVMGAMIGAIYKKIFKWKTGFYAEKGFGWHYDVLILLATLVIFTTAGGAFVLL</sequence>
<organism evidence="8 9">
    <name type="scientific">Christiangramia antarctica</name>
    <dbReference type="NCBI Taxonomy" id="2058158"/>
    <lineage>
        <taxon>Bacteria</taxon>
        <taxon>Pseudomonadati</taxon>
        <taxon>Bacteroidota</taxon>
        <taxon>Flavobacteriia</taxon>
        <taxon>Flavobacteriales</taxon>
        <taxon>Flavobacteriaceae</taxon>
        <taxon>Christiangramia</taxon>
    </lineage>
</organism>
<evidence type="ECO:0000256" key="6">
    <source>
        <dbReference type="ARBA" id="ARBA00023136"/>
    </source>
</evidence>
<reference evidence="9" key="1">
    <citation type="journal article" date="2019" name="Int. J. Syst. Evol. Microbiol.">
        <title>The Global Catalogue of Microorganisms (GCM) 10K type strain sequencing project: providing services to taxonomists for standard genome sequencing and annotation.</title>
        <authorList>
            <consortium name="The Broad Institute Genomics Platform"/>
            <consortium name="The Broad Institute Genome Sequencing Center for Infectious Disease"/>
            <person name="Wu L."/>
            <person name="Ma J."/>
        </authorList>
    </citation>
    <scope>NUCLEOTIDE SEQUENCE [LARGE SCALE GENOMIC DNA]</scope>
    <source>
        <strain evidence="9">KCTC 52925</strain>
    </source>
</reference>
<evidence type="ECO:0000256" key="7">
    <source>
        <dbReference type="SAM" id="Phobius"/>
    </source>
</evidence>
<keyword evidence="5 7" id="KW-1133">Transmembrane helix</keyword>
<keyword evidence="9" id="KW-1185">Reference proteome</keyword>
<gene>
    <name evidence="8" type="ORF">ACFSYS_04445</name>
</gene>
<keyword evidence="4 7" id="KW-0812">Transmembrane</keyword>
<dbReference type="Proteomes" id="UP001597438">
    <property type="component" value="Unassembled WGS sequence"/>
</dbReference>
<comment type="similarity">
    <text evidence="2">Belongs to the DoxX family.</text>
</comment>
<evidence type="ECO:0000313" key="8">
    <source>
        <dbReference type="EMBL" id="MFD2832525.1"/>
    </source>
</evidence>
<protein>
    <submittedName>
        <fullName evidence="8">DoxX family protein</fullName>
    </submittedName>
</protein>
<dbReference type="PANTHER" id="PTHR33452">
    <property type="entry name" value="OXIDOREDUCTASE CATD-RELATED"/>
    <property type="match status" value="1"/>
</dbReference>
<dbReference type="InterPro" id="IPR051907">
    <property type="entry name" value="DoxX-like_oxidoreductase"/>
</dbReference>
<accession>A0ABW5X2N3</accession>
<dbReference type="EMBL" id="JBHUOJ010000008">
    <property type="protein sequence ID" value="MFD2832525.1"/>
    <property type="molecule type" value="Genomic_DNA"/>
</dbReference>
<proteinExistence type="inferred from homology"/>
<comment type="caution">
    <text evidence="8">The sequence shown here is derived from an EMBL/GenBank/DDBJ whole genome shotgun (WGS) entry which is preliminary data.</text>
</comment>
<evidence type="ECO:0000256" key="1">
    <source>
        <dbReference type="ARBA" id="ARBA00004651"/>
    </source>
</evidence>
<feature type="transmembrane region" description="Helical" evidence="7">
    <location>
        <begin position="12"/>
        <end position="32"/>
    </location>
</feature>
<feature type="transmembrane region" description="Helical" evidence="7">
    <location>
        <begin position="105"/>
        <end position="126"/>
    </location>
</feature>
<evidence type="ECO:0000256" key="3">
    <source>
        <dbReference type="ARBA" id="ARBA00022475"/>
    </source>
</evidence>
<dbReference type="InterPro" id="IPR032808">
    <property type="entry name" value="DoxX"/>
</dbReference>
<name>A0ABW5X2N3_9FLAO</name>
<dbReference type="Pfam" id="PF07681">
    <property type="entry name" value="DoxX"/>
    <property type="match status" value="1"/>
</dbReference>
<dbReference type="RefSeq" id="WP_251742903.1">
    <property type="nucleotide sequence ID" value="NZ_JBHUOJ010000008.1"/>
</dbReference>
<evidence type="ECO:0000256" key="4">
    <source>
        <dbReference type="ARBA" id="ARBA00022692"/>
    </source>
</evidence>